<dbReference type="NCBIfam" id="TIGR01127">
    <property type="entry name" value="ilvA_1Cterm"/>
    <property type="match status" value="1"/>
</dbReference>
<keyword evidence="10" id="KW-0412">Isoleucine biosynthesis</keyword>
<keyword evidence="10" id="KW-0028">Amino-acid biosynthesis</keyword>
<dbReference type="Pfam" id="PF00291">
    <property type="entry name" value="PALP"/>
    <property type="match status" value="1"/>
</dbReference>
<dbReference type="InterPro" id="IPR000634">
    <property type="entry name" value="Ser/Thr_deHydtase_PyrdxlP-BS"/>
</dbReference>
<dbReference type="EMBL" id="FUWM01000044">
    <property type="protein sequence ID" value="SKA11899.1"/>
    <property type="molecule type" value="Genomic_DNA"/>
</dbReference>
<dbReference type="Pfam" id="PF13291">
    <property type="entry name" value="ACT_4"/>
    <property type="match status" value="1"/>
</dbReference>
<dbReference type="SUPFAM" id="SSF55021">
    <property type="entry name" value="ACT-like"/>
    <property type="match status" value="1"/>
</dbReference>
<keyword evidence="11" id="KW-0663">Pyridoxal phosphate</keyword>
<keyword evidence="17" id="KW-1185">Reference proteome</keyword>
<dbReference type="UniPathway" id="UPA00052">
    <property type="reaction ID" value="UER00507"/>
</dbReference>
<evidence type="ECO:0000256" key="7">
    <source>
        <dbReference type="ARBA" id="ARBA00012096"/>
    </source>
</evidence>
<dbReference type="InterPro" id="IPR044561">
    <property type="entry name" value="ACT_ThrD-II-like"/>
</dbReference>
<name>A0A1T4R7I9_9FIRM</name>
<accession>A0A1T4R7I9</accession>
<evidence type="ECO:0000256" key="14">
    <source>
        <dbReference type="ARBA" id="ARBA00031427"/>
    </source>
</evidence>
<keyword evidence="10" id="KW-0100">Branched-chain amino acid biosynthesis</keyword>
<dbReference type="Gene3D" id="3.40.50.1100">
    <property type="match status" value="2"/>
</dbReference>
<dbReference type="GO" id="GO:0070689">
    <property type="term" value="P:L-threonine catabolic process to propionate"/>
    <property type="evidence" value="ECO:0007669"/>
    <property type="project" value="UniProtKB-UniPathway"/>
</dbReference>
<dbReference type="GO" id="GO:0009097">
    <property type="term" value="P:isoleucine biosynthetic process"/>
    <property type="evidence" value="ECO:0007669"/>
    <property type="project" value="UniProtKB-UniPathway"/>
</dbReference>
<dbReference type="SUPFAM" id="SSF53686">
    <property type="entry name" value="Tryptophan synthase beta subunit-like PLP-dependent enzymes"/>
    <property type="match status" value="1"/>
</dbReference>
<gene>
    <name evidence="16" type="ORF">SAMN02745118_02843</name>
</gene>
<evidence type="ECO:0000256" key="1">
    <source>
        <dbReference type="ARBA" id="ARBA00001274"/>
    </source>
</evidence>
<comment type="function">
    <text evidence="13">Catalyzes the anaerobic formation of alpha-ketobutyrate and ammonia from threonine in a two-step reaction. The first step involved a dehydration of threonine and a production of enamine intermediates (aminocrotonate), which tautomerizes to its imine form (iminobutyrate). Both intermediates are unstable and short-lived. The second step is the nonenzymatic hydrolysis of the enamine/imine intermediates to form 2-ketobutyrate and free ammonia. In the low water environment of the cell, the second step is accelerated by RidA.</text>
</comment>
<dbReference type="InterPro" id="IPR005789">
    <property type="entry name" value="Thr_deHydtase_catblc"/>
</dbReference>
<dbReference type="GO" id="GO:0006565">
    <property type="term" value="P:L-serine catabolic process"/>
    <property type="evidence" value="ECO:0007669"/>
    <property type="project" value="TreeGrafter"/>
</dbReference>
<proteinExistence type="inferred from homology"/>
<comment type="pathway">
    <text evidence="4">Amino-acid degradation; L-threonine degradation via propanoate pathway; propanoate from L-threonine: step 1/4.</text>
</comment>
<dbReference type="GO" id="GO:0030170">
    <property type="term" value="F:pyridoxal phosphate binding"/>
    <property type="evidence" value="ECO:0007669"/>
    <property type="project" value="InterPro"/>
</dbReference>
<dbReference type="CDD" id="cd01562">
    <property type="entry name" value="Thr-dehyd"/>
    <property type="match status" value="1"/>
</dbReference>
<comment type="catalytic activity">
    <reaction evidence="1">
        <text>L-threonine = 2-oxobutanoate + NH4(+)</text>
        <dbReference type="Rhea" id="RHEA:22108"/>
        <dbReference type="ChEBI" id="CHEBI:16763"/>
        <dbReference type="ChEBI" id="CHEBI:28938"/>
        <dbReference type="ChEBI" id="CHEBI:57926"/>
        <dbReference type="EC" id="4.3.1.19"/>
    </reaction>
</comment>
<dbReference type="FunFam" id="3.40.50.1100:FF:000007">
    <property type="entry name" value="L-threonine dehydratase catabolic TdcB"/>
    <property type="match status" value="1"/>
</dbReference>
<evidence type="ECO:0000256" key="3">
    <source>
        <dbReference type="ARBA" id="ARBA00004810"/>
    </source>
</evidence>
<dbReference type="PROSITE" id="PS51671">
    <property type="entry name" value="ACT"/>
    <property type="match status" value="1"/>
</dbReference>
<evidence type="ECO:0000313" key="16">
    <source>
        <dbReference type="EMBL" id="SKA11899.1"/>
    </source>
</evidence>
<dbReference type="Proteomes" id="UP000190625">
    <property type="component" value="Unassembled WGS sequence"/>
</dbReference>
<comment type="pathway">
    <text evidence="3">Amino-acid biosynthesis; L-isoleucine biosynthesis; 2-oxobutanoate from L-threonine: step 1/1.</text>
</comment>
<dbReference type="PANTHER" id="PTHR48078:SF6">
    <property type="entry name" value="L-THREONINE DEHYDRATASE CATABOLIC TDCB"/>
    <property type="match status" value="1"/>
</dbReference>
<dbReference type="Gene3D" id="3.30.70.260">
    <property type="match status" value="1"/>
</dbReference>
<evidence type="ECO:0000256" key="8">
    <source>
        <dbReference type="ARBA" id="ARBA00022248"/>
    </source>
</evidence>
<dbReference type="CDD" id="cd04886">
    <property type="entry name" value="ACT_ThrD-II-like"/>
    <property type="match status" value="1"/>
</dbReference>
<dbReference type="OrthoDB" id="9811476at2"/>
<comment type="subunit">
    <text evidence="6">In the native structure, TdcB is in a dimeric form, whereas in the TdcB-AMP complex, it exists in a tetrameric form (dimer of dimers).</text>
</comment>
<dbReference type="UniPathway" id="UPA00047">
    <property type="reaction ID" value="UER00054"/>
</dbReference>
<organism evidence="16 17">
    <name type="scientific">Selenihalanaerobacter shriftii</name>
    <dbReference type="NCBI Taxonomy" id="142842"/>
    <lineage>
        <taxon>Bacteria</taxon>
        <taxon>Bacillati</taxon>
        <taxon>Bacillota</taxon>
        <taxon>Clostridia</taxon>
        <taxon>Halanaerobiales</taxon>
        <taxon>Halobacteroidaceae</taxon>
        <taxon>Selenihalanaerobacter</taxon>
    </lineage>
</organism>
<protein>
    <recommendedName>
        <fullName evidence="8">L-threonine dehydratase catabolic TdcB</fullName>
        <ecNumber evidence="7">4.3.1.19</ecNumber>
    </recommendedName>
    <alternativeName>
        <fullName evidence="14">Threonine deaminase</fullName>
    </alternativeName>
</protein>
<evidence type="ECO:0000256" key="6">
    <source>
        <dbReference type="ARBA" id="ARBA00011447"/>
    </source>
</evidence>
<evidence type="ECO:0000256" key="10">
    <source>
        <dbReference type="ARBA" id="ARBA00022624"/>
    </source>
</evidence>
<dbReference type="AlphaFoldDB" id="A0A1T4R7I9"/>
<dbReference type="InterPro" id="IPR045865">
    <property type="entry name" value="ACT-like_dom_sf"/>
</dbReference>
<evidence type="ECO:0000256" key="4">
    <source>
        <dbReference type="ARBA" id="ARBA00004958"/>
    </source>
</evidence>
<dbReference type="PROSITE" id="PS00165">
    <property type="entry name" value="DEHYDRATASE_SER_THR"/>
    <property type="match status" value="1"/>
</dbReference>
<keyword evidence="9" id="KW-0021">Allosteric enzyme</keyword>
<dbReference type="GO" id="GO:0003941">
    <property type="term" value="F:L-serine ammonia-lyase activity"/>
    <property type="evidence" value="ECO:0007669"/>
    <property type="project" value="TreeGrafter"/>
</dbReference>
<sequence>MELVTLQDIKNARHNLDGIIEETELDYSRTFSKLSGNEIYLKPENLQRTGSFKIRGAYNKIVNLTAKEKEKGVVAASAGNHAQGVALGATKAEIDSTIIMPKGAPIAKVKATQDYGAKVILSGNTYDEAHEKEEEYAEETGATIIPAFNDLDVIAGQGTIGLEILEELPDVEVIIAPIGGGGLLSGIATAVKETKPNVEIIGVEAVQAASMKASLRRGEVKTLTTVDTIADGIAVKRPGDLTYKIISKYVDHIVTVSEEEIAHAISLLSERSKLIVEGAGATGLAAVLNDKILLHGKKVAIVLSGGNIDLDMISTIIDRGMVKAGRRTVLTTRLPDTPGVLKKLLSVIAKTEANVISVHHDRLNPDISLKQAEVELALETKDSEHIEKIINKLKESGYDLKRLR</sequence>
<dbReference type="PANTHER" id="PTHR48078">
    <property type="entry name" value="THREONINE DEHYDRATASE, MITOCHONDRIAL-RELATED"/>
    <property type="match status" value="1"/>
</dbReference>
<evidence type="ECO:0000256" key="12">
    <source>
        <dbReference type="ARBA" id="ARBA00023239"/>
    </source>
</evidence>
<evidence type="ECO:0000256" key="5">
    <source>
        <dbReference type="ARBA" id="ARBA00010869"/>
    </source>
</evidence>
<evidence type="ECO:0000256" key="13">
    <source>
        <dbReference type="ARBA" id="ARBA00025527"/>
    </source>
</evidence>
<keyword evidence="12" id="KW-0456">Lyase</keyword>
<dbReference type="InterPro" id="IPR050147">
    <property type="entry name" value="Ser/Thr_Dehydratase"/>
</dbReference>
<reference evidence="17" key="1">
    <citation type="submission" date="2017-02" db="EMBL/GenBank/DDBJ databases">
        <authorList>
            <person name="Varghese N."/>
            <person name="Submissions S."/>
        </authorList>
    </citation>
    <scope>NUCLEOTIDE SEQUENCE [LARGE SCALE GENOMIC DNA]</scope>
    <source>
        <strain evidence="17">ATCC BAA-73</strain>
    </source>
</reference>
<comment type="cofactor">
    <cofactor evidence="2">
        <name>pyridoxal 5'-phosphate</name>
        <dbReference type="ChEBI" id="CHEBI:597326"/>
    </cofactor>
</comment>
<dbReference type="GO" id="GO:0004794">
    <property type="term" value="F:threonine deaminase activity"/>
    <property type="evidence" value="ECO:0007669"/>
    <property type="project" value="UniProtKB-EC"/>
</dbReference>
<feature type="domain" description="ACT" evidence="15">
    <location>
        <begin position="329"/>
        <end position="404"/>
    </location>
</feature>
<evidence type="ECO:0000313" key="17">
    <source>
        <dbReference type="Proteomes" id="UP000190625"/>
    </source>
</evidence>
<dbReference type="EC" id="4.3.1.19" evidence="7"/>
<evidence type="ECO:0000256" key="9">
    <source>
        <dbReference type="ARBA" id="ARBA00022533"/>
    </source>
</evidence>
<dbReference type="InterPro" id="IPR036052">
    <property type="entry name" value="TrpB-like_PALP_sf"/>
</dbReference>
<evidence type="ECO:0000256" key="11">
    <source>
        <dbReference type="ARBA" id="ARBA00022898"/>
    </source>
</evidence>
<comment type="similarity">
    <text evidence="5">Belongs to the serine/threonine dehydratase family.</text>
</comment>
<dbReference type="RefSeq" id="WP_078811203.1">
    <property type="nucleotide sequence ID" value="NZ_FUWM01000044.1"/>
</dbReference>
<evidence type="ECO:0000259" key="15">
    <source>
        <dbReference type="PROSITE" id="PS51671"/>
    </source>
</evidence>
<dbReference type="STRING" id="142842.SAMN02745118_02843"/>
<dbReference type="InterPro" id="IPR001926">
    <property type="entry name" value="TrpB-like_PALP"/>
</dbReference>
<evidence type="ECO:0000256" key="2">
    <source>
        <dbReference type="ARBA" id="ARBA00001933"/>
    </source>
</evidence>
<dbReference type="InterPro" id="IPR002912">
    <property type="entry name" value="ACT_dom"/>
</dbReference>